<dbReference type="GO" id="GO:0003677">
    <property type="term" value="F:DNA binding"/>
    <property type="evidence" value="ECO:0007669"/>
    <property type="project" value="InterPro"/>
</dbReference>
<gene>
    <name evidence="2" type="ORF">EGJ44_20785</name>
</gene>
<dbReference type="Proteomes" id="UP000272833">
    <property type="component" value="Unassembled WGS sequence"/>
</dbReference>
<dbReference type="PROSITE" id="PS50943">
    <property type="entry name" value="HTH_CROC1"/>
    <property type="match status" value="1"/>
</dbReference>
<organism evidence="2 3">
    <name type="scientific">Ectopseudomonas oleovorans</name>
    <name type="common">Pseudomonas oleovorans</name>
    <dbReference type="NCBI Taxonomy" id="301"/>
    <lineage>
        <taxon>Bacteria</taxon>
        <taxon>Pseudomonadati</taxon>
        <taxon>Pseudomonadota</taxon>
        <taxon>Gammaproteobacteria</taxon>
        <taxon>Pseudomonadales</taxon>
        <taxon>Pseudomonadaceae</taxon>
        <taxon>Ectopseudomonas</taxon>
    </lineage>
</organism>
<reference evidence="2 3" key="1">
    <citation type="submission" date="2018-10" db="EMBL/GenBank/DDBJ databases">
        <title>Transmission dynamics of multidrug resistant bacteria on intensive care unit surfaces.</title>
        <authorList>
            <person name="D'Souza A.W."/>
            <person name="Potter R.F."/>
            <person name="Wallace M."/>
            <person name="Shupe A."/>
            <person name="Patel S."/>
            <person name="Sun S."/>
            <person name="Gul D."/>
            <person name="Kwon J.H."/>
            <person name="Andleeb S."/>
            <person name="Burnham C.-A.D."/>
            <person name="Dantas G."/>
        </authorList>
    </citation>
    <scope>NUCLEOTIDE SEQUENCE [LARGE SCALE GENOMIC DNA]</scope>
    <source>
        <strain evidence="2 3">PO_271</strain>
    </source>
</reference>
<comment type="caution">
    <text evidence="2">The sequence shown here is derived from an EMBL/GenBank/DDBJ whole genome shotgun (WGS) entry which is preliminary data.</text>
</comment>
<sequence>MDRLIGARVVEARELAGISVEFTASLVGIQRQELIRVEGGEVTAPLWMLARVATLTATSLDFLAGLTDESEVGEAPTFRALLLPHLLRADEQRAIQRLELQRQRRRIDTVSESVNSAWQTLQRTIELNPETWADMRGGARLADALATCVRVTGRLGSASTEMQP</sequence>
<protein>
    <submittedName>
        <fullName evidence="2">XRE family transcriptional regulator</fullName>
    </submittedName>
</protein>
<feature type="domain" description="HTH cro/C1-type" evidence="1">
    <location>
        <begin position="9"/>
        <end position="63"/>
    </location>
</feature>
<proteinExistence type="predicted"/>
<dbReference type="Gene3D" id="1.10.260.40">
    <property type="entry name" value="lambda repressor-like DNA-binding domains"/>
    <property type="match status" value="1"/>
</dbReference>
<accession>A0A427H8G7</accession>
<dbReference type="AlphaFoldDB" id="A0A427H8G7"/>
<dbReference type="SUPFAM" id="SSF47413">
    <property type="entry name" value="lambda repressor-like DNA-binding domains"/>
    <property type="match status" value="1"/>
</dbReference>
<dbReference type="CDD" id="cd00093">
    <property type="entry name" value="HTH_XRE"/>
    <property type="match status" value="1"/>
</dbReference>
<evidence type="ECO:0000313" key="2">
    <source>
        <dbReference type="EMBL" id="RRW29104.1"/>
    </source>
</evidence>
<name>A0A427H8G7_ECTOL</name>
<dbReference type="EMBL" id="RHRS01000085">
    <property type="protein sequence ID" value="RRW29104.1"/>
    <property type="molecule type" value="Genomic_DNA"/>
</dbReference>
<evidence type="ECO:0000313" key="3">
    <source>
        <dbReference type="Proteomes" id="UP000272833"/>
    </source>
</evidence>
<dbReference type="InterPro" id="IPR001387">
    <property type="entry name" value="Cro/C1-type_HTH"/>
</dbReference>
<dbReference type="InterPro" id="IPR010982">
    <property type="entry name" value="Lambda_DNA-bd_dom_sf"/>
</dbReference>
<evidence type="ECO:0000259" key="1">
    <source>
        <dbReference type="PROSITE" id="PS50943"/>
    </source>
</evidence>